<dbReference type="Proteomes" id="UP000179769">
    <property type="component" value="Unassembled WGS sequence"/>
</dbReference>
<evidence type="ECO:0000313" key="2">
    <source>
        <dbReference type="Proteomes" id="UP000179769"/>
    </source>
</evidence>
<protein>
    <submittedName>
        <fullName evidence="1">Uncharacterized protein</fullName>
    </submittedName>
</protein>
<proteinExistence type="predicted"/>
<organism evidence="1 2">
    <name type="scientific">Parafrankia soli</name>
    <dbReference type="NCBI Taxonomy" id="2599596"/>
    <lineage>
        <taxon>Bacteria</taxon>
        <taxon>Bacillati</taxon>
        <taxon>Actinomycetota</taxon>
        <taxon>Actinomycetes</taxon>
        <taxon>Frankiales</taxon>
        <taxon>Frankiaceae</taxon>
        <taxon>Parafrankia</taxon>
    </lineage>
</organism>
<evidence type="ECO:0000313" key="1">
    <source>
        <dbReference type="EMBL" id="OHV38532.1"/>
    </source>
</evidence>
<comment type="caution">
    <text evidence="1">The sequence shown here is derived from an EMBL/GenBank/DDBJ whole genome shotgun (WGS) entry which is preliminary data.</text>
</comment>
<name>A0A1S1QZP2_9ACTN</name>
<dbReference type="AlphaFoldDB" id="A0A1S1QZP2"/>
<accession>A0A1S1QZP2</accession>
<keyword evidence="2" id="KW-1185">Reference proteome</keyword>
<reference evidence="2" key="1">
    <citation type="submission" date="2016-07" db="EMBL/GenBank/DDBJ databases">
        <title>Frankia sp. NRRL B-16219 Genome sequencing.</title>
        <authorList>
            <person name="Ghodhbane-Gtari F."/>
            <person name="Swanson E."/>
            <person name="Gueddou A."/>
            <person name="Louati M."/>
            <person name="Nouioui I."/>
            <person name="Hezbri K."/>
            <person name="Abebe-Akele F."/>
            <person name="Simpson S."/>
            <person name="Morris K."/>
            <person name="Thomas K."/>
            <person name="Gtari M."/>
            <person name="Tisa L.S."/>
        </authorList>
    </citation>
    <scope>NUCLEOTIDE SEQUENCE [LARGE SCALE GENOMIC DNA]</scope>
    <source>
        <strain evidence="2">NRRL B-16219</strain>
    </source>
</reference>
<gene>
    <name evidence="1" type="ORF">BBK14_13865</name>
</gene>
<sequence length="89" mass="9306">MLRTRLRRIAERACPISTSRPSGTPGEPCATPSMAVVPSGTTPPSGGSFAITFQVALLLVRPSMSQSRCRVPRIAAPAGSVCPTPLLFL</sequence>
<dbReference type="EMBL" id="MAXA01000102">
    <property type="protein sequence ID" value="OHV38532.1"/>
    <property type="molecule type" value="Genomic_DNA"/>
</dbReference>